<dbReference type="PANTHER" id="PTHR45745">
    <property type="entry name" value="PHOSPHOMANNOMUTASE 45A"/>
    <property type="match status" value="1"/>
</dbReference>
<dbReference type="SUPFAM" id="SSF53738">
    <property type="entry name" value="Phosphoglucomutase, first 3 domains"/>
    <property type="match status" value="3"/>
</dbReference>
<dbReference type="RefSeq" id="WP_105960001.1">
    <property type="nucleotide sequence ID" value="NZ_PVNS01000013.1"/>
</dbReference>
<dbReference type="InterPro" id="IPR005843">
    <property type="entry name" value="A-D-PHexomutase_C"/>
</dbReference>
<protein>
    <recommendedName>
        <fullName evidence="12">Phosphoglucomutase</fullName>
        <ecNumber evidence="6">5.4.2.2</ecNumber>
    </recommendedName>
    <alternativeName>
        <fullName evidence="14">Alpha-phosphoglucomutase</fullName>
    </alternativeName>
    <alternativeName>
        <fullName evidence="13">Glucose phosphomutase</fullName>
    </alternativeName>
</protein>
<dbReference type="GO" id="GO:0008973">
    <property type="term" value="F:phosphopentomutase activity"/>
    <property type="evidence" value="ECO:0007669"/>
    <property type="project" value="TreeGrafter"/>
</dbReference>
<organism evidence="20 21">
    <name type="scientific">Alkalicoccus urumqiensis</name>
    <name type="common">Bacillus urumqiensis</name>
    <dbReference type="NCBI Taxonomy" id="1548213"/>
    <lineage>
        <taxon>Bacteria</taxon>
        <taxon>Bacillati</taxon>
        <taxon>Bacillota</taxon>
        <taxon>Bacilli</taxon>
        <taxon>Bacillales</taxon>
        <taxon>Bacillaceae</taxon>
        <taxon>Alkalicoccus</taxon>
    </lineage>
</organism>
<evidence type="ECO:0000256" key="5">
    <source>
        <dbReference type="ARBA" id="ARBA00010231"/>
    </source>
</evidence>
<keyword evidence="8" id="KW-0597">Phosphoprotein</keyword>
<dbReference type="GO" id="GO:0046872">
    <property type="term" value="F:metal ion binding"/>
    <property type="evidence" value="ECO:0007669"/>
    <property type="project" value="UniProtKB-KW"/>
</dbReference>
<dbReference type="InterPro" id="IPR016055">
    <property type="entry name" value="A-D-PHexomutase_a/b/a-I/II/III"/>
</dbReference>
<gene>
    <name evidence="20" type="ORF">C6I21_13425</name>
</gene>
<evidence type="ECO:0000256" key="8">
    <source>
        <dbReference type="ARBA" id="ARBA00022553"/>
    </source>
</evidence>
<dbReference type="OrthoDB" id="9806956at2"/>
<evidence type="ECO:0000256" key="13">
    <source>
        <dbReference type="ARBA" id="ARBA00041398"/>
    </source>
</evidence>
<comment type="catalytic activity">
    <reaction evidence="1">
        <text>alpha-D-glucose 1-phosphate = alpha-D-glucose 6-phosphate</text>
        <dbReference type="Rhea" id="RHEA:23536"/>
        <dbReference type="ChEBI" id="CHEBI:58225"/>
        <dbReference type="ChEBI" id="CHEBI:58601"/>
        <dbReference type="EC" id="5.4.2.2"/>
    </reaction>
</comment>
<keyword evidence="9" id="KW-0479">Metal-binding</keyword>
<dbReference type="Pfam" id="PF00408">
    <property type="entry name" value="PGM_PMM_IV"/>
    <property type="match status" value="1"/>
</dbReference>
<keyword evidence="10" id="KW-0460">Magnesium</keyword>
<feature type="domain" description="Alpha-D-phosphohexomutase alpha/beta/alpha" evidence="17">
    <location>
        <begin position="44"/>
        <end position="182"/>
    </location>
</feature>
<evidence type="ECO:0000256" key="15">
    <source>
        <dbReference type="SAM" id="Coils"/>
    </source>
</evidence>
<evidence type="ECO:0000256" key="7">
    <source>
        <dbReference type="ARBA" id="ARBA00022526"/>
    </source>
</evidence>
<dbReference type="Pfam" id="PF02878">
    <property type="entry name" value="PGM_PMM_I"/>
    <property type="match status" value="1"/>
</dbReference>
<comment type="pathway">
    <text evidence="3">Glycolipid metabolism; diglucosyl-diacylglycerol biosynthesis.</text>
</comment>
<sequence length="578" mass="64654">MADWKKQYEKWQQFSGLETAIAEELEAMRGEDQHLEDSFYKTLEFGTGGMRGEIGPGTNRMNIYMIRKAAQGLADYMKEAGEEAVKRGVVIAYDNRRMSHQFAVEAACTLGANGIKTYVFKELRPTPQLSFAVRHLNTFTGAMITASHNPPEYNGFKAYGEDGAQMIPEDADRLIEKVNAVENELTVATADAGEMEKNGLLEWVLEELDDAYAEKLQQVVIDRDLIQREGASLQIVFTPLHGTAKVPMERGLREAGFPNVHTVPEQAEPDTEFSTVKSPNPEEAGAFEYAMKLGADKNADLLIATDPDADRIGLVVRDKEGAFTVLSGNQTGALLLDYLLTKKKELGTLPENGIVIKTIVTSELGRAVAEAFDLPTLDVLTGFKFIGEKIREYETSGEHTFLFGYEESYGYLIESFARDKDAIQPGLLAAEMTAYYKSRGMTLYDGLQELYEKYGYYLEDLASFTFKGKEGAEKIQRIMNVFRDQVLQGTLPEGTAYVEDYQRRTRTFTDGRPDEKIELPVSNVLKLFLDDGSWYCLRPSGTEPKIKCYFGVKGSSHDEAHARLEEVKKAVLEQLESI</sequence>
<dbReference type="InterPro" id="IPR005844">
    <property type="entry name" value="A-D-PHexomutase_a/b/a-I"/>
</dbReference>
<evidence type="ECO:0000259" key="16">
    <source>
        <dbReference type="Pfam" id="PF00408"/>
    </source>
</evidence>
<evidence type="ECO:0000256" key="9">
    <source>
        <dbReference type="ARBA" id="ARBA00022723"/>
    </source>
</evidence>
<dbReference type="InterPro" id="IPR005846">
    <property type="entry name" value="A-D-PHexomutase_a/b/a-III"/>
</dbReference>
<comment type="similarity">
    <text evidence="5">Belongs to the phosphohexose mutase family.</text>
</comment>
<evidence type="ECO:0000256" key="2">
    <source>
        <dbReference type="ARBA" id="ARBA00001946"/>
    </source>
</evidence>
<evidence type="ECO:0000256" key="12">
    <source>
        <dbReference type="ARBA" id="ARBA00039995"/>
    </source>
</evidence>
<dbReference type="InterPro" id="IPR005845">
    <property type="entry name" value="A-D-PHexomutase_a/b/a-II"/>
</dbReference>
<evidence type="ECO:0000256" key="1">
    <source>
        <dbReference type="ARBA" id="ARBA00000443"/>
    </source>
</evidence>
<dbReference type="EMBL" id="PVNS01000013">
    <property type="protein sequence ID" value="PRO64701.1"/>
    <property type="molecule type" value="Genomic_DNA"/>
</dbReference>
<evidence type="ECO:0000256" key="3">
    <source>
        <dbReference type="ARBA" id="ARBA00005164"/>
    </source>
</evidence>
<dbReference type="GO" id="GO:0006006">
    <property type="term" value="P:glucose metabolic process"/>
    <property type="evidence" value="ECO:0007669"/>
    <property type="project" value="UniProtKB-KW"/>
</dbReference>
<dbReference type="AlphaFoldDB" id="A0A2P6MEJ7"/>
<evidence type="ECO:0000256" key="14">
    <source>
        <dbReference type="ARBA" id="ARBA00041467"/>
    </source>
</evidence>
<evidence type="ECO:0000256" key="11">
    <source>
        <dbReference type="ARBA" id="ARBA00023235"/>
    </source>
</evidence>
<dbReference type="Pfam" id="PF02879">
    <property type="entry name" value="PGM_PMM_II"/>
    <property type="match status" value="1"/>
</dbReference>
<dbReference type="PANTHER" id="PTHR45745:SF1">
    <property type="entry name" value="PHOSPHOGLUCOMUTASE 2B-RELATED"/>
    <property type="match status" value="1"/>
</dbReference>
<feature type="domain" description="Alpha-D-phosphohexomutase alpha/beta/alpha" evidence="18">
    <location>
        <begin position="211"/>
        <end position="321"/>
    </location>
</feature>
<evidence type="ECO:0000256" key="4">
    <source>
        <dbReference type="ARBA" id="ARBA00005189"/>
    </source>
</evidence>
<evidence type="ECO:0000256" key="10">
    <source>
        <dbReference type="ARBA" id="ARBA00022842"/>
    </source>
</evidence>
<feature type="domain" description="Alpha-D-phosphohexomutase C-terminal" evidence="16">
    <location>
        <begin position="521"/>
        <end position="565"/>
    </location>
</feature>
<evidence type="ECO:0000313" key="20">
    <source>
        <dbReference type="EMBL" id="PRO64701.1"/>
    </source>
</evidence>
<evidence type="ECO:0000259" key="19">
    <source>
        <dbReference type="Pfam" id="PF02880"/>
    </source>
</evidence>
<evidence type="ECO:0000259" key="17">
    <source>
        <dbReference type="Pfam" id="PF02878"/>
    </source>
</evidence>
<keyword evidence="11" id="KW-0413">Isomerase</keyword>
<dbReference type="GO" id="GO:0004614">
    <property type="term" value="F:phosphoglucomutase activity"/>
    <property type="evidence" value="ECO:0007669"/>
    <property type="project" value="UniProtKB-EC"/>
</dbReference>
<evidence type="ECO:0000259" key="18">
    <source>
        <dbReference type="Pfam" id="PF02879"/>
    </source>
</evidence>
<dbReference type="CDD" id="cd05799">
    <property type="entry name" value="PGM2"/>
    <property type="match status" value="1"/>
</dbReference>
<dbReference type="Proteomes" id="UP000243650">
    <property type="component" value="Unassembled WGS sequence"/>
</dbReference>
<dbReference type="Pfam" id="PF02880">
    <property type="entry name" value="PGM_PMM_III"/>
    <property type="match status" value="1"/>
</dbReference>
<dbReference type="PRINTS" id="PR00509">
    <property type="entry name" value="PGMPMM"/>
</dbReference>
<proteinExistence type="inferred from homology"/>
<comment type="pathway">
    <text evidence="4">Lipid metabolism.</text>
</comment>
<dbReference type="InterPro" id="IPR036900">
    <property type="entry name" value="A-D-PHexomutase_C_sf"/>
</dbReference>
<feature type="coiled-coil region" evidence="15">
    <location>
        <begin position="171"/>
        <end position="198"/>
    </location>
</feature>
<evidence type="ECO:0000256" key="6">
    <source>
        <dbReference type="ARBA" id="ARBA00012728"/>
    </source>
</evidence>
<dbReference type="InterPro" id="IPR005841">
    <property type="entry name" value="Alpha-D-phosphohexomutase_SF"/>
</dbReference>
<keyword evidence="15" id="KW-0175">Coiled coil</keyword>
<reference evidence="20 21" key="1">
    <citation type="submission" date="2018-03" db="EMBL/GenBank/DDBJ databases">
        <title>Bacillus urumqiensis sp. nov., a moderately haloalkaliphilic bacterium isolated from a salt lake.</title>
        <authorList>
            <person name="Zhao B."/>
            <person name="Liao Z."/>
        </authorList>
    </citation>
    <scope>NUCLEOTIDE SEQUENCE [LARGE SCALE GENOMIC DNA]</scope>
    <source>
        <strain evidence="20 21">BZ-SZ-XJ18</strain>
    </source>
</reference>
<dbReference type="SUPFAM" id="SSF55957">
    <property type="entry name" value="Phosphoglucomutase, C-terminal domain"/>
    <property type="match status" value="1"/>
</dbReference>
<dbReference type="EC" id="5.4.2.2" evidence="6"/>
<dbReference type="GO" id="GO:0006166">
    <property type="term" value="P:purine ribonucleoside salvage"/>
    <property type="evidence" value="ECO:0007669"/>
    <property type="project" value="TreeGrafter"/>
</dbReference>
<dbReference type="Gene3D" id="3.30.310.50">
    <property type="entry name" value="Alpha-D-phosphohexomutase, C-terminal domain"/>
    <property type="match status" value="1"/>
</dbReference>
<accession>A0A2P6MEJ7</accession>
<keyword evidence="7" id="KW-0313">Glucose metabolism</keyword>
<comment type="caution">
    <text evidence="20">The sequence shown here is derived from an EMBL/GenBank/DDBJ whole genome shotgun (WGS) entry which is preliminary data.</text>
</comment>
<keyword evidence="7" id="KW-0119">Carbohydrate metabolism</keyword>
<feature type="domain" description="Alpha-D-phosphohexomutase alpha/beta/alpha" evidence="19">
    <location>
        <begin position="328"/>
        <end position="454"/>
    </location>
</feature>
<name>A0A2P6MEJ7_ALKUR</name>
<keyword evidence="21" id="KW-1185">Reference proteome</keyword>
<comment type="cofactor">
    <cofactor evidence="2">
        <name>Mg(2+)</name>
        <dbReference type="ChEBI" id="CHEBI:18420"/>
    </cofactor>
</comment>
<evidence type="ECO:0000313" key="21">
    <source>
        <dbReference type="Proteomes" id="UP000243650"/>
    </source>
</evidence>
<dbReference type="Gene3D" id="3.40.120.10">
    <property type="entry name" value="Alpha-D-Glucose-1,6-Bisphosphate, subunit A, domain 3"/>
    <property type="match status" value="3"/>
</dbReference>